<gene>
    <name evidence="2" type="ORF">ACFSAH_09395</name>
</gene>
<evidence type="ECO:0000313" key="3">
    <source>
        <dbReference type="Proteomes" id="UP001597118"/>
    </source>
</evidence>
<name>A0ABW4IDK0_9SPHI</name>
<evidence type="ECO:0008006" key="4">
    <source>
        <dbReference type="Google" id="ProtNLM"/>
    </source>
</evidence>
<feature type="signal peptide" evidence="1">
    <location>
        <begin position="1"/>
        <end position="21"/>
    </location>
</feature>
<dbReference type="Proteomes" id="UP001597118">
    <property type="component" value="Unassembled WGS sequence"/>
</dbReference>
<accession>A0ABW4IDK0</accession>
<evidence type="ECO:0000313" key="2">
    <source>
        <dbReference type="EMBL" id="MFD1630092.1"/>
    </source>
</evidence>
<proteinExistence type="predicted"/>
<protein>
    <recommendedName>
        <fullName evidence="4">Lipoprotein</fullName>
    </recommendedName>
</protein>
<dbReference type="EMBL" id="JBHUDG010000014">
    <property type="protein sequence ID" value="MFD1630092.1"/>
    <property type="molecule type" value="Genomic_DNA"/>
</dbReference>
<reference evidence="3" key="1">
    <citation type="journal article" date="2019" name="Int. J. Syst. Evol. Microbiol.">
        <title>The Global Catalogue of Microorganisms (GCM) 10K type strain sequencing project: providing services to taxonomists for standard genome sequencing and annotation.</title>
        <authorList>
            <consortium name="The Broad Institute Genomics Platform"/>
            <consortium name="The Broad Institute Genome Sequencing Center for Infectious Disease"/>
            <person name="Wu L."/>
            <person name="Ma J."/>
        </authorList>
    </citation>
    <scope>NUCLEOTIDE SEQUENCE [LARGE SCALE GENOMIC DNA]</scope>
    <source>
        <strain evidence="3">CCUG 53762</strain>
    </source>
</reference>
<sequence length="267" mass="29629">MKNLTKGVFLFAGVFVMGTFAACNNNTKHTEENTADSTKKITIEALNESDDFPNAKLTLGDVKTEVVGDSTRLTFNFGVENYELTKQTEDGHAEHCANSKEGQHIHFIMDNKPYAALYKPTNTVTLAKNSEHVLLCFLSRSYHLSVKSPDASVLVKFKIDENGNYVKLEEPTEPMLFYSRPKGEYKGADVDNVLLDFYVKNLKISPQDYKVNVQAADTTFTVDSWTPYLIKGAPAGDLNVKISLVDPQGNNIGGTFGEIERTSKLEP</sequence>
<keyword evidence="1" id="KW-0732">Signal</keyword>
<dbReference type="RefSeq" id="WP_379662470.1">
    <property type="nucleotide sequence ID" value="NZ_JBHUDG010000014.1"/>
</dbReference>
<keyword evidence="3" id="KW-1185">Reference proteome</keyword>
<organism evidence="2 3">
    <name type="scientific">Pseudopedobacter beijingensis</name>
    <dbReference type="NCBI Taxonomy" id="1207056"/>
    <lineage>
        <taxon>Bacteria</taxon>
        <taxon>Pseudomonadati</taxon>
        <taxon>Bacteroidota</taxon>
        <taxon>Sphingobacteriia</taxon>
        <taxon>Sphingobacteriales</taxon>
        <taxon>Sphingobacteriaceae</taxon>
        <taxon>Pseudopedobacter</taxon>
    </lineage>
</organism>
<evidence type="ECO:0000256" key="1">
    <source>
        <dbReference type="SAM" id="SignalP"/>
    </source>
</evidence>
<dbReference type="PROSITE" id="PS51257">
    <property type="entry name" value="PROKAR_LIPOPROTEIN"/>
    <property type="match status" value="1"/>
</dbReference>
<feature type="chain" id="PRO_5046322581" description="Lipoprotein" evidence="1">
    <location>
        <begin position="22"/>
        <end position="267"/>
    </location>
</feature>
<comment type="caution">
    <text evidence="2">The sequence shown here is derived from an EMBL/GenBank/DDBJ whole genome shotgun (WGS) entry which is preliminary data.</text>
</comment>